<reference evidence="2" key="1">
    <citation type="journal article" date="2019" name="Int. J. Syst. Evol. Microbiol.">
        <title>The Global Catalogue of Microorganisms (GCM) 10K type strain sequencing project: providing services to taxonomists for standard genome sequencing and annotation.</title>
        <authorList>
            <consortium name="The Broad Institute Genomics Platform"/>
            <consortium name="The Broad Institute Genome Sequencing Center for Infectious Disease"/>
            <person name="Wu L."/>
            <person name="Ma J."/>
        </authorList>
    </citation>
    <scope>NUCLEOTIDE SEQUENCE [LARGE SCALE GENOMIC DNA]</scope>
    <source>
        <strain evidence="2">CCM 8912</strain>
    </source>
</reference>
<evidence type="ECO:0000313" key="1">
    <source>
        <dbReference type="EMBL" id="MFD1441378.1"/>
    </source>
</evidence>
<protein>
    <submittedName>
        <fullName evidence="1">Uncharacterized protein</fullName>
    </submittedName>
</protein>
<name>A0ABW4CYB5_9LACO</name>
<sequence>MTRYFFEGLIEGGQTATIMTQDGRFGELDLVHYVLKYADIDLDNPTEAQSERAARLADPPTRTQFYFPFGRDFAQSTARIGEIVSVVGEPQPFVILSPANRHKAENVRRKIFNMAQWWRAAAPANSLLHISEGLDKRFAGGVLTFAAYQSQWREITKVNGKTPRNVSHQLAEQKRLWTDLLNQMRADETNERRYLILPDPGSDMQVIKAIPGQDVLENDPALYTTPLVRHEQYLKWLKLGRQTE</sequence>
<comment type="caution">
    <text evidence="1">The sequence shown here is derived from an EMBL/GenBank/DDBJ whole genome shotgun (WGS) entry which is preliminary data.</text>
</comment>
<gene>
    <name evidence="1" type="ORF">ACFQ5K_08335</name>
</gene>
<keyword evidence="2" id="KW-1185">Reference proteome</keyword>
<evidence type="ECO:0000313" key="2">
    <source>
        <dbReference type="Proteomes" id="UP001597212"/>
    </source>
</evidence>
<organism evidence="1 2">
    <name type="scientific">Lacticaseibacillus hegangensis</name>
    <dbReference type="NCBI Taxonomy" id="2486010"/>
    <lineage>
        <taxon>Bacteria</taxon>
        <taxon>Bacillati</taxon>
        <taxon>Bacillota</taxon>
        <taxon>Bacilli</taxon>
        <taxon>Lactobacillales</taxon>
        <taxon>Lactobacillaceae</taxon>
        <taxon>Lacticaseibacillus</taxon>
    </lineage>
</organism>
<dbReference type="Proteomes" id="UP001597212">
    <property type="component" value="Unassembled WGS sequence"/>
</dbReference>
<dbReference type="EMBL" id="JBHTOK010000067">
    <property type="protein sequence ID" value="MFD1441378.1"/>
    <property type="molecule type" value="Genomic_DNA"/>
</dbReference>
<accession>A0ABW4CYB5</accession>
<proteinExistence type="predicted"/>
<dbReference type="RefSeq" id="WP_125757070.1">
    <property type="nucleotide sequence ID" value="NZ_JBHTOK010000067.1"/>
</dbReference>